<evidence type="ECO:0000256" key="5">
    <source>
        <dbReference type="ARBA" id="ARBA00023295"/>
    </source>
</evidence>
<dbReference type="AlphaFoldDB" id="F2NXZ5"/>
<evidence type="ECO:0000256" key="6">
    <source>
        <dbReference type="SAM" id="SignalP"/>
    </source>
</evidence>
<name>F2NXZ5_TRES6</name>
<dbReference type="PANTHER" id="PTHR30480">
    <property type="entry name" value="BETA-HEXOSAMINIDASE-RELATED"/>
    <property type="match status" value="1"/>
</dbReference>
<dbReference type="InterPro" id="IPR036881">
    <property type="entry name" value="Glyco_hydro_3_C_sf"/>
</dbReference>
<feature type="domain" description="Glycoside hydrolase family 3 N-terminal" evidence="7">
    <location>
        <begin position="51"/>
        <end position="369"/>
    </location>
</feature>
<reference evidence="8 9" key="1">
    <citation type="journal article" date="2011" name="Stand. Genomic Sci.">
        <title>Complete genome sequence of Treponema succinifaciens type strain (6091).</title>
        <authorList>
            <person name="Han C."/>
            <person name="Gronow S."/>
            <person name="Teshima H."/>
            <person name="Lapidus A."/>
            <person name="Nolan M."/>
            <person name="Lucas S."/>
            <person name="Hammon N."/>
            <person name="Deshpande S."/>
            <person name="Cheng J.F."/>
            <person name="Zeytun A."/>
            <person name="Tapia R."/>
            <person name="Goodwin L."/>
            <person name="Pitluck S."/>
            <person name="Liolios K."/>
            <person name="Pagani I."/>
            <person name="Ivanova N."/>
            <person name="Mavromatis K."/>
            <person name="Mikhailova N."/>
            <person name="Huntemann M."/>
            <person name="Pati A."/>
            <person name="Chen A."/>
            <person name="Palaniappan K."/>
            <person name="Land M."/>
            <person name="Hauser L."/>
            <person name="Brambilla E.M."/>
            <person name="Rohde M."/>
            <person name="Goker M."/>
            <person name="Woyke T."/>
            <person name="Bristow J."/>
            <person name="Eisen J.A."/>
            <person name="Markowitz V."/>
            <person name="Hugenholtz P."/>
            <person name="Kyrpides N.C."/>
            <person name="Klenk H.P."/>
            <person name="Detter J.C."/>
        </authorList>
    </citation>
    <scope>NUCLEOTIDE SEQUENCE [LARGE SCALE GENOMIC DNA]</scope>
    <source>
        <strain evidence="9">ATCC 33096 / DSM 2489 / 6091</strain>
    </source>
</reference>
<keyword evidence="4 8" id="KW-0378">Hydrolase</keyword>
<dbReference type="SUPFAM" id="SSF51445">
    <property type="entry name" value="(Trans)glycosidases"/>
    <property type="match status" value="1"/>
</dbReference>
<sequence>MKLKVVAFFFCSVIFTVAFADSAKIDFWSDIPPEPLSKKLVESMGDEELLAQILMFGWAGAEPSDLLNSWVIQRGLGSVKVFGWNTDNIQKVAKSVRILQQEAASRSLKIPLFVATDQEGGWIRHVKGETSDTPGNLAIGASGYPLDAYYSGFYINREIRALGINMNFAPTVDLYTNLNSSVIGPRSFGSDPVDSGILGEAFAAGSMDAGVIPTAKHFPGHGDTSLDSHGRLPQIEIDARTLVNRELVPFEYLIKAKIPAIMSGHLSFPQIESDGTPASLSKKFLTDILRRQMNYDGLIITDDMMMNGATLFAGSFHRAVMMAIEAGNDIIISSTTAGLYDNMWTRNLERMRTNSEFKERVKDAARRVIFTKLNYFKSENHAPLYPDENSIFEHIPDKDGQKFFLEQACRSVSVYKQGTAFPLKPAEGERVLIAGPFLALYSEGRKRYPNVSTFHFSYELKNDNSNFDNWNAASLVSVADSYDTIIICVYDKHTANIAKRLRYMDKRVVILSIMSPVFVLDDFDWADTILCGYSYSGYSFAALFGALSGEFIPQGIVPLKH</sequence>
<organism evidence="8 9">
    <name type="scientific">Treponema succinifaciens (strain ATCC 33096 / DSM 2489 / 6091)</name>
    <dbReference type="NCBI Taxonomy" id="869209"/>
    <lineage>
        <taxon>Bacteria</taxon>
        <taxon>Pseudomonadati</taxon>
        <taxon>Spirochaetota</taxon>
        <taxon>Spirochaetia</taxon>
        <taxon>Spirochaetales</taxon>
        <taxon>Treponemataceae</taxon>
        <taxon>Treponema</taxon>
    </lineage>
</organism>
<evidence type="ECO:0000259" key="7">
    <source>
        <dbReference type="Pfam" id="PF00933"/>
    </source>
</evidence>
<dbReference type="Gene3D" id="3.20.20.300">
    <property type="entry name" value="Glycoside hydrolase, family 3, N-terminal domain"/>
    <property type="match status" value="1"/>
</dbReference>
<dbReference type="Pfam" id="PF00933">
    <property type="entry name" value="Glyco_hydro_3"/>
    <property type="match status" value="1"/>
</dbReference>
<dbReference type="eggNOG" id="COG1472">
    <property type="taxonomic scope" value="Bacteria"/>
</dbReference>
<accession>F2NXZ5</accession>
<dbReference type="Proteomes" id="UP000006852">
    <property type="component" value="Chromosome"/>
</dbReference>
<feature type="signal peptide" evidence="6">
    <location>
        <begin position="1"/>
        <end position="20"/>
    </location>
</feature>
<keyword evidence="6" id="KW-0732">Signal</keyword>
<gene>
    <name evidence="8" type="ordered locus">Tresu_0818</name>
</gene>
<dbReference type="GO" id="GO:0009254">
    <property type="term" value="P:peptidoglycan turnover"/>
    <property type="evidence" value="ECO:0007669"/>
    <property type="project" value="TreeGrafter"/>
</dbReference>
<dbReference type="InterPro" id="IPR017853">
    <property type="entry name" value="GH"/>
</dbReference>
<comment type="similarity">
    <text evidence="2">Belongs to the glycosyl hydrolase 3 family.</text>
</comment>
<dbReference type="GO" id="GO:0005975">
    <property type="term" value="P:carbohydrate metabolic process"/>
    <property type="evidence" value="ECO:0007669"/>
    <property type="project" value="InterPro"/>
</dbReference>
<dbReference type="STRING" id="869209.Tresu_0818"/>
<dbReference type="KEGG" id="tsu:Tresu_0818"/>
<dbReference type="RefSeq" id="WP_013701039.1">
    <property type="nucleotide sequence ID" value="NC_015385.1"/>
</dbReference>
<evidence type="ECO:0000256" key="2">
    <source>
        <dbReference type="ARBA" id="ARBA00005336"/>
    </source>
</evidence>
<comment type="catalytic activity">
    <reaction evidence="1">
        <text>Hydrolysis of terminal non-reducing N-acetyl-D-hexosamine residues in N-acetyl-beta-D-hexosaminides.</text>
        <dbReference type="EC" id="3.2.1.52"/>
    </reaction>
</comment>
<evidence type="ECO:0000256" key="4">
    <source>
        <dbReference type="ARBA" id="ARBA00022801"/>
    </source>
</evidence>
<dbReference type="GO" id="GO:0004563">
    <property type="term" value="F:beta-N-acetylhexosaminidase activity"/>
    <property type="evidence" value="ECO:0007669"/>
    <property type="project" value="UniProtKB-EC"/>
</dbReference>
<evidence type="ECO:0000256" key="1">
    <source>
        <dbReference type="ARBA" id="ARBA00001231"/>
    </source>
</evidence>
<proteinExistence type="inferred from homology"/>
<dbReference type="EMBL" id="CP002631">
    <property type="protein sequence ID" value="AEB13746.1"/>
    <property type="molecule type" value="Genomic_DNA"/>
</dbReference>
<reference evidence="9" key="2">
    <citation type="submission" date="2011-04" db="EMBL/GenBank/DDBJ databases">
        <title>The complete genome of chromosome of Treponema succinifaciens DSM 2489.</title>
        <authorList>
            <person name="Lucas S."/>
            <person name="Copeland A."/>
            <person name="Lapidus A."/>
            <person name="Bruce D."/>
            <person name="Goodwin L."/>
            <person name="Pitluck S."/>
            <person name="Peters L."/>
            <person name="Kyrpides N."/>
            <person name="Mavromatis K."/>
            <person name="Ivanova N."/>
            <person name="Ovchinnikova G."/>
            <person name="Teshima H."/>
            <person name="Detter J.C."/>
            <person name="Tapia R."/>
            <person name="Han C."/>
            <person name="Land M."/>
            <person name="Hauser L."/>
            <person name="Markowitz V."/>
            <person name="Cheng J.-F."/>
            <person name="Hugenholtz P."/>
            <person name="Woyke T."/>
            <person name="Wu D."/>
            <person name="Gronow S."/>
            <person name="Wellnitz S."/>
            <person name="Brambilla E."/>
            <person name="Klenk H.-P."/>
            <person name="Eisen J.A."/>
        </authorList>
    </citation>
    <scope>NUCLEOTIDE SEQUENCE [LARGE SCALE GENOMIC DNA]</scope>
    <source>
        <strain evidence="9">ATCC 33096 / DSM 2489 / 6091</strain>
    </source>
</reference>
<keyword evidence="5" id="KW-0326">Glycosidase</keyword>
<dbReference type="InterPro" id="IPR036962">
    <property type="entry name" value="Glyco_hydro_3_N_sf"/>
</dbReference>
<dbReference type="OrthoDB" id="9805821at2"/>
<dbReference type="InterPro" id="IPR001764">
    <property type="entry name" value="Glyco_hydro_3_N"/>
</dbReference>
<dbReference type="EC" id="3.2.1.52" evidence="3"/>
<keyword evidence="9" id="KW-1185">Reference proteome</keyword>
<evidence type="ECO:0000313" key="9">
    <source>
        <dbReference type="Proteomes" id="UP000006852"/>
    </source>
</evidence>
<dbReference type="InterPro" id="IPR050226">
    <property type="entry name" value="NagZ_Beta-hexosaminidase"/>
</dbReference>
<dbReference type="HOGENOM" id="CLU_008392_5_3_12"/>
<dbReference type="GeneID" id="302997995"/>
<evidence type="ECO:0000313" key="8">
    <source>
        <dbReference type="EMBL" id="AEB13746.1"/>
    </source>
</evidence>
<dbReference type="PANTHER" id="PTHR30480:SF13">
    <property type="entry name" value="BETA-HEXOSAMINIDASE"/>
    <property type="match status" value="1"/>
</dbReference>
<feature type="chain" id="PRO_5003282964" description="beta-N-acetylhexosaminidase" evidence="6">
    <location>
        <begin position="21"/>
        <end position="561"/>
    </location>
</feature>
<evidence type="ECO:0000256" key="3">
    <source>
        <dbReference type="ARBA" id="ARBA00012663"/>
    </source>
</evidence>
<protein>
    <recommendedName>
        <fullName evidence="3">beta-N-acetylhexosaminidase</fullName>
        <ecNumber evidence="3">3.2.1.52</ecNumber>
    </recommendedName>
</protein>
<dbReference type="Gene3D" id="3.40.50.1700">
    <property type="entry name" value="Glycoside hydrolase family 3 C-terminal domain"/>
    <property type="match status" value="1"/>
</dbReference>